<keyword evidence="1" id="KW-0812">Transmembrane</keyword>
<keyword evidence="1" id="KW-0472">Membrane</keyword>
<evidence type="ECO:0000313" key="2">
    <source>
        <dbReference type="EMBL" id="MBI3015201.1"/>
    </source>
</evidence>
<evidence type="ECO:0000256" key="1">
    <source>
        <dbReference type="SAM" id="Phobius"/>
    </source>
</evidence>
<reference evidence="2" key="1">
    <citation type="submission" date="2020-07" db="EMBL/GenBank/DDBJ databases">
        <title>Huge and variable diversity of episymbiotic CPR bacteria and DPANN archaea in groundwater ecosystems.</title>
        <authorList>
            <person name="He C.Y."/>
            <person name="Keren R."/>
            <person name="Whittaker M."/>
            <person name="Farag I.F."/>
            <person name="Doudna J."/>
            <person name="Cate J.H.D."/>
            <person name="Banfield J.F."/>
        </authorList>
    </citation>
    <scope>NUCLEOTIDE SEQUENCE</scope>
    <source>
        <strain evidence="2">NC_groundwater_717_Ag_S-0.2um_59_8</strain>
    </source>
</reference>
<proteinExistence type="predicted"/>
<accession>A0A932GPZ0</accession>
<sequence length="81" mass="8942">MQRTILLPGILVVGLLLVWVWVQAWLGESIWDLKFAEAYTVDPPKLQALQTVEADPGPLLTLIELVNGLELELTGQSGHSH</sequence>
<gene>
    <name evidence="2" type="ORF">HYY65_09120</name>
</gene>
<comment type="caution">
    <text evidence="2">The sequence shown here is derived from an EMBL/GenBank/DDBJ whole genome shotgun (WGS) entry which is preliminary data.</text>
</comment>
<protein>
    <submittedName>
        <fullName evidence="2">Uncharacterized protein</fullName>
    </submittedName>
</protein>
<dbReference type="AlphaFoldDB" id="A0A932GPZ0"/>
<name>A0A932GPZ0_UNCTE</name>
<dbReference type="Proteomes" id="UP000741360">
    <property type="component" value="Unassembled WGS sequence"/>
</dbReference>
<keyword evidence="1" id="KW-1133">Transmembrane helix</keyword>
<evidence type="ECO:0000313" key="3">
    <source>
        <dbReference type="Proteomes" id="UP000741360"/>
    </source>
</evidence>
<feature type="transmembrane region" description="Helical" evidence="1">
    <location>
        <begin position="6"/>
        <end position="26"/>
    </location>
</feature>
<dbReference type="EMBL" id="JACPSX010000174">
    <property type="protein sequence ID" value="MBI3015201.1"/>
    <property type="molecule type" value="Genomic_DNA"/>
</dbReference>
<organism evidence="2 3">
    <name type="scientific">Tectimicrobiota bacterium</name>
    <dbReference type="NCBI Taxonomy" id="2528274"/>
    <lineage>
        <taxon>Bacteria</taxon>
        <taxon>Pseudomonadati</taxon>
        <taxon>Nitrospinota/Tectimicrobiota group</taxon>
        <taxon>Candidatus Tectimicrobiota</taxon>
    </lineage>
</organism>